<evidence type="ECO:0000256" key="1">
    <source>
        <dbReference type="SAM" id="MobiDB-lite"/>
    </source>
</evidence>
<dbReference type="RefSeq" id="WP_091247473.1">
    <property type="nucleotide sequence ID" value="NZ_FMCU01000009.1"/>
</dbReference>
<dbReference type="Proteomes" id="UP000198797">
    <property type="component" value="Unassembled WGS sequence"/>
</dbReference>
<dbReference type="EMBL" id="FMCU01000009">
    <property type="protein sequence ID" value="SCF30114.1"/>
    <property type="molecule type" value="Genomic_DNA"/>
</dbReference>
<reference evidence="3" key="1">
    <citation type="submission" date="2016-06" db="EMBL/GenBank/DDBJ databases">
        <authorList>
            <person name="Varghese N."/>
            <person name="Submissions Spin"/>
        </authorList>
    </citation>
    <scope>NUCLEOTIDE SEQUENCE [LARGE SCALE GENOMIC DNA]</scope>
    <source>
        <strain evidence="3">DSM 44100</strain>
    </source>
</reference>
<gene>
    <name evidence="2" type="ORF">GA0070216_10927</name>
</gene>
<proteinExistence type="predicted"/>
<dbReference type="AlphaFoldDB" id="A0A1C4ZB22"/>
<dbReference type="STRING" id="121616.GA0070216_10927"/>
<keyword evidence="3" id="KW-1185">Reference proteome</keyword>
<accession>A0A1C4ZB22</accession>
<evidence type="ECO:0000313" key="2">
    <source>
        <dbReference type="EMBL" id="SCF30114.1"/>
    </source>
</evidence>
<feature type="region of interest" description="Disordered" evidence="1">
    <location>
        <begin position="126"/>
        <end position="159"/>
    </location>
</feature>
<sequence length="198" mass="20650">METSTEVPVASAIWAVEQVAAELRETYLGVAAAMVLLERVGAGCPHPALRLARRSGGDALDLAGEVDQQVTDGVRRLRVAAGHVERGTIGGLVEVLDTVGSQWSAAADRIRQLPARVTAAGQQLHDTANADAPPADVTRATDPTPAAARQRQHDTHTTARQWQHAAEQLDLMAECLTSAVAALGSYTGGLSGAGHAVR</sequence>
<name>A0A1C4ZB22_9ACTN</name>
<protein>
    <submittedName>
        <fullName evidence="2">Uncharacterized protein</fullName>
    </submittedName>
</protein>
<dbReference type="OrthoDB" id="3371909at2"/>
<organism evidence="2 3">
    <name type="scientific">Micromonospora matsumotoense</name>
    <dbReference type="NCBI Taxonomy" id="121616"/>
    <lineage>
        <taxon>Bacteria</taxon>
        <taxon>Bacillati</taxon>
        <taxon>Actinomycetota</taxon>
        <taxon>Actinomycetes</taxon>
        <taxon>Micromonosporales</taxon>
        <taxon>Micromonosporaceae</taxon>
        <taxon>Micromonospora</taxon>
    </lineage>
</organism>
<feature type="compositionally biased region" description="Low complexity" evidence="1">
    <location>
        <begin position="130"/>
        <end position="149"/>
    </location>
</feature>
<evidence type="ECO:0000313" key="3">
    <source>
        <dbReference type="Proteomes" id="UP000198797"/>
    </source>
</evidence>